<dbReference type="Proteomes" id="UP001199642">
    <property type="component" value="Chromosome"/>
</dbReference>
<sequence length="400" mass="41574">MSTAQDSTTQDASTASTVVRTRGGATRALAWILIVLVLLGVAVVALQVAAQRPGLRTGFDPEGNGPGGTRALAEILRAQGVEVDVVRSRIEAAQTMDERSTLVLADPYALSDDAVRTLIGEADDVVMLTGSARMLRILGLGDYAAGSASGPLTASCDLPEFARVGEIEPGQLFRPADGVTACFADDAGAAVLVADEGDRRRAIIDGSRLLTNERLAENGNAALGLALLGQHERVVWYVPSFGDTDLEPGDAEATLAELTPGWVTPAILTLLVAAIVAGVWRGRRFGPLVAETLPVTVRASETMHGRARLTAHAADAGHAAQALRAGTIGRLAARLAMPAADPAAVADAAADRVQASRDSVRPLLTGPVPSTDPDLILFARRLAALETAVDDVVRIERSTP</sequence>
<proteinExistence type="predicted"/>
<keyword evidence="1" id="KW-1133">Transmembrane helix</keyword>
<feature type="transmembrane region" description="Helical" evidence="1">
    <location>
        <begin position="28"/>
        <end position="50"/>
    </location>
</feature>
<keyword evidence="4" id="KW-1185">Reference proteome</keyword>
<protein>
    <submittedName>
        <fullName evidence="3">DUF4350 domain-containing protein</fullName>
    </submittedName>
</protein>
<accession>A0ABY3RW13</accession>
<evidence type="ECO:0000313" key="3">
    <source>
        <dbReference type="EMBL" id="UGS28056.1"/>
    </source>
</evidence>
<dbReference type="Pfam" id="PF14258">
    <property type="entry name" value="DUF4350"/>
    <property type="match status" value="1"/>
</dbReference>
<evidence type="ECO:0000259" key="2">
    <source>
        <dbReference type="Pfam" id="PF14258"/>
    </source>
</evidence>
<name>A0ABY3RW13_9MICO</name>
<feature type="domain" description="DUF4350" evidence="2">
    <location>
        <begin position="65"/>
        <end position="228"/>
    </location>
</feature>
<reference evidence="3 4" key="1">
    <citation type="submission" date="2023-01" db="EMBL/GenBank/DDBJ databases">
        <title>Characterization of estradiol degrading bacteria Microbacterium sp. MZT7 and reveal degrading genes through genome analysis.</title>
        <authorList>
            <person name="Hao P."/>
            <person name="Gao Y."/>
        </authorList>
    </citation>
    <scope>NUCLEOTIDE SEQUENCE [LARGE SCALE GENOMIC DNA]</scope>
    <source>
        <strain evidence="3 4">MZT7</strain>
    </source>
</reference>
<keyword evidence="1" id="KW-0812">Transmembrane</keyword>
<keyword evidence="1" id="KW-0472">Membrane</keyword>
<evidence type="ECO:0000313" key="4">
    <source>
        <dbReference type="Proteomes" id="UP001199642"/>
    </source>
</evidence>
<organism evidence="3 4">
    <name type="scientific">Microbacterium resistens</name>
    <dbReference type="NCBI Taxonomy" id="156977"/>
    <lineage>
        <taxon>Bacteria</taxon>
        <taxon>Bacillati</taxon>
        <taxon>Actinomycetota</taxon>
        <taxon>Actinomycetes</taxon>
        <taxon>Micrococcales</taxon>
        <taxon>Microbacteriaceae</taxon>
        <taxon>Microbacterium</taxon>
    </lineage>
</organism>
<evidence type="ECO:0000256" key="1">
    <source>
        <dbReference type="SAM" id="Phobius"/>
    </source>
</evidence>
<dbReference type="RefSeq" id="WP_231821254.1">
    <property type="nucleotide sequence ID" value="NZ_CP082781.1"/>
</dbReference>
<dbReference type="InterPro" id="IPR025646">
    <property type="entry name" value="DUF4350"/>
</dbReference>
<dbReference type="EMBL" id="CP082781">
    <property type="protein sequence ID" value="UGS28056.1"/>
    <property type="molecule type" value="Genomic_DNA"/>
</dbReference>
<gene>
    <name evidence="3" type="ORF">K8F61_07820</name>
</gene>